<dbReference type="HOGENOM" id="CLU_017352_1_0_9"/>
<evidence type="ECO:0000259" key="2">
    <source>
        <dbReference type="Pfam" id="PF20047"/>
    </source>
</evidence>
<feature type="transmembrane region" description="Helical" evidence="1">
    <location>
        <begin position="102"/>
        <end position="129"/>
    </location>
</feature>
<feature type="transmembrane region" description="Helical" evidence="1">
    <location>
        <begin position="298"/>
        <end position="315"/>
    </location>
</feature>
<dbReference type="STRING" id="349161.Dred_3241"/>
<keyword evidence="4" id="KW-1185">Reference proteome</keyword>
<name>A4J9J0_DESRM</name>
<evidence type="ECO:0000313" key="4">
    <source>
        <dbReference type="Proteomes" id="UP000001556"/>
    </source>
</evidence>
<dbReference type="AlphaFoldDB" id="A4J9J0"/>
<dbReference type="PANTHER" id="PTHR39177:SF1">
    <property type="entry name" value="ABC TRANSPORTER PERMEASE YTRC-RELATED"/>
    <property type="match status" value="1"/>
</dbReference>
<feature type="transmembrane region" description="Helical" evidence="1">
    <location>
        <begin position="64"/>
        <end position="81"/>
    </location>
</feature>
<keyword evidence="1" id="KW-0812">Transmembrane</keyword>
<accession>A4J9J0</accession>
<evidence type="ECO:0000313" key="3">
    <source>
        <dbReference type="EMBL" id="ABO51743.1"/>
    </source>
</evidence>
<feature type="transmembrane region" description="Helical" evidence="1">
    <location>
        <begin position="274"/>
        <end position="292"/>
    </location>
</feature>
<dbReference type="Pfam" id="PF20047">
    <property type="entry name" value="DUF6449"/>
    <property type="match status" value="1"/>
</dbReference>
<dbReference type="OrthoDB" id="1706490at2"/>
<reference evidence="3 4" key="1">
    <citation type="submission" date="2007-03" db="EMBL/GenBank/DDBJ databases">
        <title>Complete sequence of Desulfotomaculum reducens MI-1.</title>
        <authorList>
            <consortium name="US DOE Joint Genome Institute"/>
            <person name="Copeland A."/>
            <person name="Lucas S."/>
            <person name="Lapidus A."/>
            <person name="Barry K."/>
            <person name="Detter J.C."/>
            <person name="Glavina del Rio T."/>
            <person name="Hammon N."/>
            <person name="Israni S."/>
            <person name="Dalin E."/>
            <person name="Tice H."/>
            <person name="Pitluck S."/>
            <person name="Sims D."/>
            <person name="Brettin T."/>
            <person name="Bruce D."/>
            <person name="Han C."/>
            <person name="Tapia R."/>
            <person name="Schmutz J."/>
            <person name="Larimer F."/>
            <person name="Land M."/>
            <person name="Hauser L."/>
            <person name="Kyrpides N."/>
            <person name="Kim E."/>
            <person name="Tebo B.M."/>
            <person name="Richardson P."/>
        </authorList>
    </citation>
    <scope>NUCLEOTIDE SEQUENCE [LARGE SCALE GENOMIC DNA]</scope>
    <source>
        <strain evidence="3 4">MI-1</strain>
    </source>
</reference>
<keyword evidence="1" id="KW-0472">Membrane</keyword>
<feature type="transmembrane region" description="Helical" evidence="1">
    <location>
        <begin position="335"/>
        <end position="354"/>
    </location>
</feature>
<feature type="transmembrane region" description="Helical" evidence="1">
    <location>
        <begin position="20"/>
        <end position="44"/>
    </location>
</feature>
<dbReference type="InterPro" id="IPR045611">
    <property type="entry name" value="DUF6449"/>
</dbReference>
<proteinExistence type="predicted"/>
<organism evidence="3 4">
    <name type="scientific">Desulforamulus reducens (strain ATCC BAA-1160 / DSM 100696 / MI-1)</name>
    <name type="common">Desulfotomaculum reducens</name>
    <dbReference type="NCBI Taxonomy" id="349161"/>
    <lineage>
        <taxon>Bacteria</taxon>
        <taxon>Bacillati</taxon>
        <taxon>Bacillota</taxon>
        <taxon>Clostridia</taxon>
        <taxon>Eubacteriales</taxon>
        <taxon>Peptococcaceae</taxon>
        <taxon>Desulforamulus</taxon>
    </lineage>
</organism>
<keyword evidence="1" id="KW-1133">Transmembrane helix</keyword>
<dbReference type="KEGG" id="drm:Dred_3241"/>
<protein>
    <recommendedName>
        <fullName evidence="2">DUF6449 domain-containing protein</fullName>
    </recommendedName>
</protein>
<feature type="domain" description="DUF6449" evidence="2">
    <location>
        <begin position="421"/>
        <end position="557"/>
    </location>
</feature>
<feature type="transmembrane region" description="Helical" evidence="1">
    <location>
        <begin position="181"/>
        <end position="205"/>
    </location>
</feature>
<dbReference type="InterPro" id="IPR053046">
    <property type="entry name" value="ABC-5_transporter"/>
</dbReference>
<dbReference type="Proteomes" id="UP000001556">
    <property type="component" value="Chromosome"/>
</dbReference>
<gene>
    <name evidence="3" type="ordered locus">Dred_3241</name>
</gene>
<dbReference type="PANTHER" id="PTHR39177">
    <property type="entry name" value="ABC TRANSPORTER PERMEASE YTRC-RELATED"/>
    <property type="match status" value="1"/>
</dbReference>
<dbReference type="EMBL" id="CP000612">
    <property type="protein sequence ID" value="ABO51743.1"/>
    <property type="molecule type" value="Genomic_DNA"/>
</dbReference>
<feature type="transmembrane region" description="Helical" evidence="1">
    <location>
        <begin position="144"/>
        <end position="169"/>
    </location>
</feature>
<sequence length="666" mass="77615">MPLKTSLFNKGVFMDDLKRFSWLGILYTLALFFVVPLHILMTYGQEDPDYTVIKELFYLNGGDMQGVLVLVVSLFMGIFIFRYMQVKNSSDMMHSLPIKRKVLYRTHILTSLILLILPVLLTAFISLILNQTLDLGAYFNILDIAIWAGFIILTELAIFFVCVFVGMLVGMSVVQGIIATIFLFLPLGLTVLLTDSLNIFLYGFAYNWQINEEKLSPIVRLLDGFNDTNKMGNGEIATYIIVCLGLYFLAQFLYDKRKLETASQTIAFQHFRWVFKFGVTLCTMLVAGSYFYHTQHNINWIIFGYVFGSLIGYYVAEMVLKKTFFVFKNIKDYGIYAGVIIVIFLGLHFDLMGYERRLPEVNEIKSISFGNGFYEFENGQKLYVDRANIKNIYLLHQQLIKDKLQNKYGNKKSTRERVLVYHLRDGSQITRGYSINDDCYTQYLKPIYESKEYKKFYYDALRVAASDVEKMTIQPSLDRQDTKEAVILNPEEIKEALHILKQDIEAETYEQMTDHRTAWASIRLLISDDKMKKYRKGEMDKDRREIYTSWEKSYGNFEAWLKDKGYLKNARILPEEIDYIVVEKLESTQQWEAKRRNGEWLDTKGTKRLEIKDKDQIEICLRNYSEVWDGENQDYIIGFYTEGHVNIGFGSFKAANAPDFIKDQLL</sequence>
<dbReference type="eggNOG" id="COG1277">
    <property type="taxonomic scope" value="Bacteria"/>
</dbReference>
<dbReference type="RefSeq" id="WP_011879528.1">
    <property type="nucleotide sequence ID" value="NC_009253.1"/>
</dbReference>
<evidence type="ECO:0000256" key="1">
    <source>
        <dbReference type="SAM" id="Phobius"/>
    </source>
</evidence>
<feature type="transmembrane region" description="Helical" evidence="1">
    <location>
        <begin position="236"/>
        <end position="254"/>
    </location>
</feature>